<name>A0ABU0ZC76_9ACTN</name>
<organism evidence="1 2">
    <name type="scientific">Phytohabitans maris</name>
    <dbReference type="NCBI Taxonomy" id="3071409"/>
    <lineage>
        <taxon>Bacteria</taxon>
        <taxon>Bacillati</taxon>
        <taxon>Actinomycetota</taxon>
        <taxon>Actinomycetes</taxon>
        <taxon>Micromonosporales</taxon>
        <taxon>Micromonosporaceae</taxon>
    </lineage>
</organism>
<protein>
    <submittedName>
        <fullName evidence="1">Uncharacterized protein</fullName>
    </submittedName>
</protein>
<sequence length="59" mass="6321">MEDVNRVRSREYGAHALVTSLLMRWLSEAAGQPASDIVNWLALTIGSVLPPDEPGTGDG</sequence>
<proteinExistence type="predicted"/>
<dbReference type="Proteomes" id="UP001230908">
    <property type="component" value="Unassembled WGS sequence"/>
</dbReference>
<evidence type="ECO:0000313" key="2">
    <source>
        <dbReference type="Proteomes" id="UP001230908"/>
    </source>
</evidence>
<reference evidence="1 2" key="1">
    <citation type="submission" date="2023-08" db="EMBL/GenBank/DDBJ databases">
        <title>Phytohabitans sansha sp. nov., isolated from marine sediment.</title>
        <authorList>
            <person name="Zhao Y."/>
            <person name="Yi K."/>
        </authorList>
    </citation>
    <scope>NUCLEOTIDE SEQUENCE [LARGE SCALE GENOMIC DNA]</scope>
    <source>
        <strain evidence="1 2">ZYX-F-186</strain>
    </source>
</reference>
<dbReference type="EMBL" id="JAVHUY010000007">
    <property type="protein sequence ID" value="MDQ7904662.1"/>
    <property type="molecule type" value="Genomic_DNA"/>
</dbReference>
<gene>
    <name evidence="1" type="ORF">RB614_09025</name>
</gene>
<evidence type="ECO:0000313" key="1">
    <source>
        <dbReference type="EMBL" id="MDQ7904662.1"/>
    </source>
</evidence>
<dbReference type="RefSeq" id="WP_308711933.1">
    <property type="nucleotide sequence ID" value="NZ_JAVHUY010000007.1"/>
</dbReference>
<accession>A0ABU0ZC76</accession>
<keyword evidence="2" id="KW-1185">Reference proteome</keyword>
<comment type="caution">
    <text evidence="1">The sequence shown here is derived from an EMBL/GenBank/DDBJ whole genome shotgun (WGS) entry which is preliminary data.</text>
</comment>